<gene>
    <name evidence="5" type="ORF">A2557_02795</name>
</gene>
<evidence type="ECO:0008006" key="7">
    <source>
        <dbReference type="Google" id="ProtNLM"/>
    </source>
</evidence>
<dbReference type="Pfam" id="PF01026">
    <property type="entry name" value="TatD_DNase"/>
    <property type="match status" value="1"/>
</dbReference>
<accession>A0A1F6GST0</accession>
<evidence type="ECO:0000313" key="5">
    <source>
        <dbReference type="EMBL" id="OGH01138.1"/>
    </source>
</evidence>
<dbReference type="SUPFAM" id="SSF51556">
    <property type="entry name" value="Metallo-dependent hydrolases"/>
    <property type="match status" value="1"/>
</dbReference>
<keyword evidence="3" id="KW-0378">Hydrolase</keyword>
<dbReference type="InterPro" id="IPR032466">
    <property type="entry name" value="Metal_Hydrolase"/>
</dbReference>
<feature type="binding site" evidence="4">
    <location>
        <position position="155"/>
    </location>
    <ligand>
        <name>a divalent metal cation</name>
        <dbReference type="ChEBI" id="CHEBI:60240"/>
        <label>2</label>
    </ligand>
</feature>
<feature type="binding site" evidence="4">
    <location>
        <position position="13"/>
    </location>
    <ligand>
        <name>a divalent metal cation</name>
        <dbReference type="ChEBI" id="CHEBI:60240"/>
        <label>1</label>
    </ligand>
</feature>
<sequence length="258" mass="28442">MNQTPRWVDTHCHLEMLKEPAATALEKGAALGLRRCLTIGTNHQTNQEVLGFCGRFPEVYGALGCHPHHAKDFVPSYLEFIDQALGQNPKLVAVGECGLDFFYGFSEPELQTQAFEAQLRLAHKHQKPVVIHSREAETATLAVLKTAPPVRGVFHSFTSSLEMAQQVLEQGFYLGFNGICTFPKSEAVREVLKQTPKSRLLLETDAPYLSPVPLRGKPNLPGNVSLVGAFVAEFLGLPALELAEICYQNSLDLFGWPS</sequence>
<dbReference type="GO" id="GO:0046872">
    <property type="term" value="F:metal ion binding"/>
    <property type="evidence" value="ECO:0007669"/>
    <property type="project" value="UniProtKB-KW"/>
</dbReference>
<dbReference type="InterPro" id="IPR015991">
    <property type="entry name" value="TatD/YcfH-like"/>
</dbReference>
<evidence type="ECO:0000256" key="3">
    <source>
        <dbReference type="ARBA" id="ARBA00022801"/>
    </source>
</evidence>
<evidence type="ECO:0000313" key="6">
    <source>
        <dbReference type="Proteomes" id="UP000177583"/>
    </source>
</evidence>
<comment type="caution">
    <text evidence="5">The sequence shown here is derived from an EMBL/GenBank/DDBJ whole genome shotgun (WGS) entry which is preliminary data.</text>
</comment>
<evidence type="ECO:0000256" key="2">
    <source>
        <dbReference type="ARBA" id="ARBA00022723"/>
    </source>
</evidence>
<organism evidence="5 6">
    <name type="scientific">Candidatus Lambdaproteobacteria bacterium RIFOXYD2_FULL_56_26</name>
    <dbReference type="NCBI Taxonomy" id="1817773"/>
    <lineage>
        <taxon>Bacteria</taxon>
        <taxon>Pseudomonadati</taxon>
        <taxon>Pseudomonadota</taxon>
        <taxon>Candidatus Lambdaproteobacteria</taxon>
    </lineage>
</organism>
<dbReference type="AlphaFoldDB" id="A0A1F6GST0"/>
<dbReference type="PANTHER" id="PTHR46124:SF3">
    <property type="entry name" value="HYDROLASE"/>
    <property type="match status" value="1"/>
</dbReference>
<dbReference type="PIRSF" id="PIRSF005902">
    <property type="entry name" value="DNase_TatD"/>
    <property type="match status" value="1"/>
</dbReference>
<dbReference type="PROSITE" id="PS01091">
    <property type="entry name" value="TATD_3"/>
    <property type="match status" value="1"/>
</dbReference>
<protein>
    <recommendedName>
        <fullName evidence="7">Hydrolase TatD</fullName>
    </recommendedName>
</protein>
<dbReference type="Gene3D" id="3.20.20.140">
    <property type="entry name" value="Metal-dependent hydrolases"/>
    <property type="match status" value="1"/>
</dbReference>
<reference evidence="5 6" key="1">
    <citation type="journal article" date="2016" name="Nat. Commun.">
        <title>Thousands of microbial genomes shed light on interconnected biogeochemical processes in an aquifer system.</title>
        <authorList>
            <person name="Anantharaman K."/>
            <person name="Brown C.T."/>
            <person name="Hug L.A."/>
            <person name="Sharon I."/>
            <person name="Castelle C.J."/>
            <person name="Probst A.J."/>
            <person name="Thomas B.C."/>
            <person name="Singh A."/>
            <person name="Wilkins M.J."/>
            <person name="Karaoz U."/>
            <person name="Brodie E.L."/>
            <person name="Williams K.H."/>
            <person name="Hubbard S.S."/>
            <person name="Banfield J.F."/>
        </authorList>
    </citation>
    <scope>NUCLEOTIDE SEQUENCE [LARGE SCALE GENOMIC DNA]</scope>
</reference>
<feature type="binding site" evidence="4">
    <location>
        <position position="11"/>
    </location>
    <ligand>
        <name>a divalent metal cation</name>
        <dbReference type="ChEBI" id="CHEBI:60240"/>
        <label>1</label>
    </ligand>
</feature>
<comment type="similarity">
    <text evidence="1">Belongs to the metallo-dependent hydrolases superfamily. TatD-type hydrolase family.</text>
</comment>
<dbReference type="CDD" id="cd01310">
    <property type="entry name" value="TatD_DNAse"/>
    <property type="match status" value="1"/>
</dbReference>
<dbReference type="NCBIfam" id="TIGR00010">
    <property type="entry name" value="YchF/TatD family DNA exonuclease"/>
    <property type="match status" value="1"/>
</dbReference>
<evidence type="ECO:0000256" key="1">
    <source>
        <dbReference type="ARBA" id="ARBA00009275"/>
    </source>
</evidence>
<dbReference type="FunFam" id="3.20.20.140:FF:000005">
    <property type="entry name" value="TatD family hydrolase"/>
    <property type="match status" value="1"/>
</dbReference>
<dbReference type="GO" id="GO:0016788">
    <property type="term" value="F:hydrolase activity, acting on ester bonds"/>
    <property type="evidence" value="ECO:0007669"/>
    <property type="project" value="InterPro"/>
</dbReference>
<feature type="binding site" evidence="4">
    <location>
        <position position="132"/>
    </location>
    <ligand>
        <name>a divalent metal cation</name>
        <dbReference type="ChEBI" id="CHEBI:60240"/>
        <label>2</label>
    </ligand>
</feature>
<feature type="binding site" evidence="4">
    <location>
        <position position="205"/>
    </location>
    <ligand>
        <name>a divalent metal cation</name>
        <dbReference type="ChEBI" id="CHEBI:60240"/>
        <label>1</label>
    </ligand>
</feature>
<name>A0A1F6GST0_9PROT</name>
<proteinExistence type="inferred from homology"/>
<dbReference type="Proteomes" id="UP000177583">
    <property type="component" value="Unassembled WGS sequence"/>
</dbReference>
<dbReference type="GO" id="GO:0004536">
    <property type="term" value="F:DNA nuclease activity"/>
    <property type="evidence" value="ECO:0007669"/>
    <property type="project" value="InterPro"/>
</dbReference>
<dbReference type="InterPro" id="IPR018228">
    <property type="entry name" value="DNase_TatD-rel_CS"/>
</dbReference>
<evidence type="ECO:0000256" key="4">
    <source>
        <dbReference type="PIRSR" id="PIRSR005902-1"/>
    </source>
</evidence>
<dbReference type="PANTHER" id="PTHR46124">
    <property type="entry name" value="D-AMINOACYL-TRNA DEACYLASE"/>
    <property type="match status" value="1"/>
</dbReference>
<feature type="binding site" evidence="4">
    <location>
        <position position="96"/>
    </location>
    <ligand>
        <name>a divalent metal cation</name>
        <dbReference type="ChEBI" id="CHEBI:60240"/>
        <label>1</label>
    </ligand>
</feature>
<dbReference type="EMBL" id="MFNF01000039">
    <property type="protein sequence ID" value="OGH01138.1"/>
    <property type="molecule type" value="Genomic_DNA"/>
</dbReference>
<dbReference type="GO" id="GO:0005829">
    <property type="term" value="C:cytosol"/>
    <property type="evidence" value="ECO:0007669"/>
    <property type="project" value="TreeGrafter"/>
</dbReference>
<keyword evidence="2 4" id="KW-0479">Metal-binding</keyword>
<dbReference type="InterPro" id="IPR001130">
    <property type="entry name" value="TatD-like"/>
</dbReference>